<gene>
    <name evidence="9" type="primary">dxr</name>
    <name evidence="13" type="ORF">F945_02250</name>
</gene>
<dbReference type="eggNOG" id="COG0743">
    <property type="taxonomic scope" value="Bacteria"/>
</dbReference>
<feature type="binding site" evidence="9">
    <location>
        <position position="152"/>
    </location>
    <ligand>
        <name>1-deoxy-D-xylulose 5-phosphate</name>
        <dbReference type="ChEBI" id="CHEBI:57792"/>
    </ligand>
</feature>
<protein>
    <recommendedName>
        <fullName evidence="9">1-deoxy-D-xylulose 5-phosphate reductoisomerase</fullName>
        <shortName evidence="9">DXP reductoisomerase</shortName>
        <ecNumber evidence="9">1.1.1.267</ecNumber>
    </recommendedName>
    <alternativeName>
        <fullName evidence="9">1-deoxyxylulose-5-phosphate reductoisomerase</fullName>
    </alternativeName>
    <alternativeName>
        <fullName evidence="9">2-C-methyl-D-erythritol 4-phosphate synthase</fullName>
    </alternativeName>
</protein>
<dbReference type="GO" id="GO:0016853">
    <property type="term" value="F:isomerase activity"/>
    <property type="evidence" value="ECO:0007669"/>
    <property type="project" value="UniProtKB-KW"/>
</dbReference>
<comment type="caution">
    <text evidence="13">The sequence shown here is derived from an EMBL/GenBank/DDBJ whole genome shotgun (WGS) entry which is preliminary data.</text>
</comment>
<dbReference type="InterPro" id="IPR013644">
    <property type="entry name" value="DXP_reductoisomerase_C"/>
</dbReference>
<comment type="cofactor">
    <cofactor evidence="9">
        <name>Mg(2+)</name>
        <dbReference type="ChEBI" id="CHEBI:18420"/>
    </cofactor>
    <cofactor evidence="9">
        <name>Mn(2+)</name>
        <dbReference type="ChEBI" id="CHEBI:29035"/>
    </cofactor>
</comment>
<dbReference type="PIRSF" id="PIRSF006205">
    <property type="entry name" value="Dxp_reductismrs"/>
    <property type="match status" value="1"/>
</dbReference>
<dbReference type="EC" id="1.1.1.267" evidence="9"/>
<feature type="domain" description="DXP reductoisomerase C-terminal" evidence="12">
    <location>
        <begin position="271"/>
        <end position="387"/>
    </location>
</feature>
<feature type="binding site" evidence="9">
    <location>
        <position position="11"/>
    </location>
    <ligand>
        <name>NADPH</name>
        <dbReference type="ChEBI" id="CHEBI:57783"/>
    </ligand>
</feature>
<dbReference type="NCBIfam" id="TIGR00243">
    <property type="entry name" value="Dxr"/>
    <property type="match status" value="1"/>
</dbReference>
<feature type="binding site" evidence="9">
    <location>
        <position position="215"/>
    </location>
    <ligand>
        <name>NADPH</name>
        <dbReference type="ChEBI" id="CHEBI:57783"/>
    </ligand>
</feature>
<feature type="binding site" evidence="9">
    <location>
        <position position="126"/>
    </location>
    <ligand>
        <name>1-deoxy-D-xylulose 5-phosphate</name>
        <dbReference type="ChEBI" id="CHEBI:57792"/>
    </ligand>
</feature>
<dbReference type="InterPro" id="IPR013512">
    <property type="entry name" value="DXP_reductoisomerase_N"/>
</dbReference>
<dbReference type="InterPro" id="IPR003821">
    <property type="entry name" value="DXP_reductoisomerase"/>
</dbReference>
<keyword evidence="4 9" id="KW-0521">NADP</keyword>
<evidence type="ECO:0000313" key="14">
    <source>
        <dbReference type="Proteomes" id="UP000014568"/>
    </source>
</evidence>
<feature type="binding site" evidence="9">
    <location>
        <position position="231"/>
    </location>
    <ligand>
        <name>Mn(2+)</name>
        <dbReference type="ChEBI" id="CHEBI:29035"/>
    </ligand>
</feature>
<dbReference type="NCBIfam" id="NF009114">
    <property type="entry name" value="PRK12464.1"/>
    <property type="match status" value="1"/>
</dbReference>
<evidence type="ECO:0000256" key="8">
    <source>
        <dbReference type="ARBA" id="ARBA00048543"/>
    </source>
</evidence>
<dbReference type="InterPro" id="IPR036169">
    <property type="entry name" value="DXPR_C_sf"/>
</dbReference>
<feature type="binding site" evidence="9">
    <location>
        <position position="12"/>
    </location>
    <ligand>
        <name>NADPH</name>
        <dbReference type="ChEBI" id="CHEBI:57783"/>
    </ligand>
</feature>
<feature type="binding site" evidence="9">
    <location>
        <position position="209"/>
    </location>
    <ligand>
        <name>1-deoxy-D-xylulose 5-phosphate</name>
        <dbReference type="ChEBI" id="CHEBI:57792"/>
    </ligand>
</feature>
<dbReference type="PATRIC" id="fig|421052.3.peg.2194"/>
<dbReference type="Gene3D" id="3.40.50.720">
    <property type="entry name" value="NAD(P)-binding Rossmann-like Domain"/>
    <property type="match status" value="1"/>
</dbReference>
<evidence type="ECO:0000313" key="13">
    <source>
        <dbReference type="EMBL" id="EPF71904.1"/>
    </source>
</evidence>
<dbReference type="SUPFAM" id="SSF55347">
    <property type="entry name" value="Glyceraldehyde-3-phosphate dehydrogenase-like, C-terminal domain"/>
    <property type="match status" value="1"/>
</dbReference>
<dbReference type="HAMAP" id="MF_00183">
    <property type="entry name" value="DXP_reductoisom"/>
    <property type="match status" value="1"/>
</dbReference>
<feature type="binding site" evidence="9">
    <location>
        <position position="153"/>
    </location>
    <ligand>
        <name>1-deoxy-D-xylulose 5-phosphate</name>
        <dbReference type="ChEBI" id="CHEBI:57792"/>
    </ligand>
</feature>
<dbReference type="Proteomes" id="UP000014568">
    <property type="component" value="Unassembled WGS sequence"/>
</dbReference>
<dbReference type="OrthoDB" id="9806546at2"/>
<feature type="binding site" evidence="9">
    <location>
        <position position="13"/>
    </location>
    <ligand>
        <name>NADPH</name>
        <dbReference type="ChEBI" id="CHEBI:57783"/>
    </ligand>
</feature>
<dbReference type="Pfam" id="PF08436">
    <property type="entry name" value="DXP_redisom_C"/>
    <property type="match status" value="1"/>
</dbReference>
<evidence type="ECO:0000256" key="4">
    <source>
        <dbReference type="ARBA" id="ARBA00022857"/>
    </source>
</evidence>
<evidence type="ECO:0000259" key="10">
    <source>
        <dbReference type="Pfam" id="PF02670"/>
    </source>
</evidence>
<dbReference type="HOGENOM" id="CLU_035714_4_0_6"/>
<comment type="pathway">
    <text evidence="1 9">Isoprenoid biosynthesis; isopentenyl diphosphate biosynthesis via DXP pathway; isopentenyl diphosphate from 1-deoxy-D-xylulose 5-phosphate: step 1/6.</text>
</comment>
<evidence type="ECO:0000259" key="12">
    <source>
        <dbReference type="Pfam" id="PF13288"/>
    </source>
</evidence>
<feature type="binding site" evidence="9">
    <location>
        <position position="125"/>
    </location>
    <ligand>
        <name>NADPH</name>
        <dbReference type="ChEBI" id="CHEBI:57783"/>
    </ligand>
</feature>
<evidence type="ECO:0000256" key="7">
    <source>
        <dbReference type="ARBA" id="ARBA00023229"/>
    </source>
</evidence>
<evidence type="ECO:0000256" key="6">
    <source>
        <dbReference type="ARBA" id="ARBA00023211"/>
    </source>
</evidence>
<feature type="binding site" evidence="9">
    <location>
        <position position="227"/>
    </location>
    <ligand>
        <name>1-deoxy-D-xylulose 5-phosphate</name>
        <dbReference type="ChEBI" id="CHEBI:57792"/>
    </ligand>
</feature>
<keyword evidence="7 9" id="KW-0414">Isoprene biosynthesis</keyword>
<keyword evidence="13" id="KW-0413">Isomerase</keyword>
<reference evidence="13 14" key="1">
    <citation type="submission" date="2013-06" db="EMBL/GenBank/DDBJ databases">
        <title>The Genome Sequence of Acinetobacter rudis CIP 110305.</title>
        <authorList>
            <consortium name="The Broad Institute Genome Sequencing Platform"/>
            <consortium name="The Broad Institute Genome Sequencing Center for Infectious Disease"/>
            <person name="Cerqueira G."/>
            <person name="Feldgarden M."/>
            <person name="Courvalin P."/>
            <person name="Perichon B."/>
            <person name="Grillot-Courvalin C."/>
            <person name="Clermont D."/>
            <person name="Rocha E."/>
            <person name="Yoon E.-J."/>
            <person name="Nemec A."/>
            <person name="Young S.K."/>
            <person name="Zeng Q."/>
            <person name="Gargeya S."/>
            <person name="Fitzgerald M."/>
            <person name="Abouelleil A."/>
            <person name="Alvarado L."/>
            <person name="Berlin A.M."/>
            <person name="Chapman S.B."/>
            <person name="Dewar J."/>
            <person name="Goldberg J."/>
            <person name="Griggs A."/>
            <person name="Gujja S."/>
            <person name="Hansen M."/>
            <person name="Howarth C."/>
            <person name="Imamovic A."/>
            <person name="Larimer J."/>
            <person name="McCowan C."/>
            <person name="Murphy C."/>
            <person name="Pearson M."/>
            <person name="Priest M."/>
            <person name="Roberts A."/>
            <person name="Saif S."/>
            <person name="Shea T."/>
            <person name="Sykes S."/>
            <person name="Wortman J."/>
            <person name="Nusbaum C."/>
            <person name="Birren B."/>
        </authorList>
    </citation>
    <scope>NUCLEOTIDE SEQUENCE [LARGE SCALE GENOMIC DNA]</scope>
    <source>
        <strain evidence="13 14">CIP 110305</strain>
    </source>
</reference>
<organism evidence="13 14">
    <name type="scientific">Acinetobacter rudis CIP 110305</name>
    <dbReference type="NCBI Taxonomy" id="421052"/>
    <lineage>
        <taxon>Bacteria</taxon>
        <taxon>Pseudomonadati</taxon>
        <taxon>Pseudomonadota</taxon>
        <taxon>Gammaproteobacteria</taxon>
        <taxon>Moraxellales</taxon>
        <taxon>Moraxellaceae</taxon>
        <taxon>Acinetobacter</taxon>
    </lineage>
</organism>
<feature type="binding site" evidence="9">
    <location>
        <position position="231"/>
    </location>
    <ligand>
        <name>1-deoxy-D-xylulose 5-phosphate</name>
        <dbReference type="ChEBI" id="CHEBI:57792"/>
    </ligand>
</feature>
<dbReference type="Pfam" id="PF13288">
    <property type="entry name" value="DXPR_C"/>
    <property type="match status" value="1"/>
</dbReference>
<dbReference type="RefSeq" id="WP_016656654.1">
    <property type="nucleotide sequence ID" value="NZ_KE340353.1"/>
</dbReference>
<keyword evidence="9" id="KW-0460">Magnesium</keyword>
<accession>S3NC20</accession>
<dbReference type="PANTHER" id="PTHR30525:SF0">
    <property type="entry name" value="1-DEOXY-D-XYLULOSE 5-PHOSPHATE REDUCTOISOMERASE, CHLOROPLASTIC"/>
    <property type="match status" value="1"/>
</dbReference>
<dbReference type="InterPro" id="IPR036291">
    <property type="entry name" value="NAD(P)-bd_dom_sf"/>
</dbReference>
<dbReference type="GO" id="GO:0070402">
    <property type="term" value="F:NADPH binding"/>
    <property type="evidence" value="ECO:0007669"/>
    <property type="project" value="InterPro"/>
</dbReference>
<dbReference type="PANTHER" id="PTHR30525">
    <property type="entry name" value="1-DEOXY-D-XYLULOSE 5-PHOSPHATE REDUCTOISOMERASE"/>
    <property type="match status" value="1"/>
</dbReference>
<sequence>MTQAVCILGVTGSIGQSTLKVLAKHPEHYSIYALSGYSRMAELAMICREHRPKVVVVPAEKVAELSEYFNEYQLKNIEILTDTTGLEQIAAHPDVDIVMAAIVGAAGLLPTLAAIKAGKRVLLANKEALVMSGELMMQAAHQSKALLLPVDSEHNAIFQCLPANYMQLDKQGEPILGVSQILLTASGGPFLTTSLEQLEQVTPAQACKHPNWSMGQKISVDSATLMNKGLELIEACHLFSIKEHFVTVVVHPQSIIHSMVQYVDGSTLAQMGNPDMCTPIAHALAWPERIATNVAPLDVFVHAQLNFQAPDLVRFPALKLARQAMQAGGIMPAVLNAANEVAVAAFLKQQLSFLKIAQTVEHTLNQVQNVAAESIDLILHTDELARDVAAQYIRRLGS</sequence>
<keyword evidence="5 9" id="KW-0560">Oxidoreductase</keyword>
<keyword evidence="14" id="KW-1185">Reference proteome</keyword>
<dbReference type="UniPathway" id="UPA00056">
    <property type="reaction ID" value="UER00092"/>
</dbReference>
<feature type="binding site" evidence="9">
    <location>
        <position position="153"/>
    </location>
    <ligand>
        <name>Mn(2+)</name>
        <dbReference type="ChEBI" id="CHEBI:29035"/>
    </ligand>
</feature>
<evidence type="ECO:0000256" key="5">
    <source>
        <dbReference type="ARBA" id="ARBA00023002"/>
    </source>
</evidence>
<comment type="function">
    <text evidence="9">Catalyzes the NADPH-dependent rearrangement and reduction of 1-deoxy-D-xylulose-5-phosphate (DXP) to 2-C-methyl-D-erythritol 4-phosphate (MEP).</text>
</comment>
<evidence type="ECO:0000256" key="3">
    <source>
        <dbReference type="ARBA" id="ARBA00022723"/>
    </source>
</evidence>
<feature type="binding site" evidence="9">
    <location>
        <position position="222"/>
    </location>
    <ligand>
        <name>1-deoxy-D-xylulose 5-phosphate</name>
        <dbReference type="ChEBI" id="CHEBI:57792"/>
    </ligand>
</feature>
<dbReference type="Pfam" id="PF02670">
    <property type="entry name" value="DXP_reductoisom"/>
    <property type="match status" value="1"/>
</dbReference>
<name>S3NC20_9GAMM</name>
<feature type="binding site" evidence="9">
    <location>
        <position position="186"/>
    </location>
    <ligand>
        <name>1-deoxy-D-xylulose 5-phosphate</name>
        <dbReference type="ChEBI" id="CHEBI:57792"/>
    </ligand>
</feature>
<dbReference type="AlphaFoldDB" id="S3NC20"/>
<evidence type="ECO:0000256" key="9">
    <source>
        <dbReference type="HAMAP-Rule" id="MF_00183"/>
    </source>
</evidence>
<keyword evidence="6 9" id="KW-0464">Manganese</keyword>
<dbReference type="GO" id="GO:0030604">
    <property type="term" value="F:1-deoxy-D-xylulose-5-phosphate reductoisomerase activity"/>
    <property type="evidence" value="ECO:0007669"/>
    <property type="project" value="UniProtKB-UniRule"/>
</dbReference>
<dbReference type="FunFam" id="3.40.50.720:FF:000045">
    <property type="entry name" value="1-deoxy-D-xylulose 5-phosphate reductoisomerase"/>
    <property type="match status" value="1"/>
</dbReference>
<dbReference type="NCBIfam" id="NF003938">
    <property type="entry name" value="PRK05447.1-1"/>
    <property type="match status" value="1"/>
</dbReference>
<feature type="binding site" evidence="9">
    <location>
        <position position="151"/>
    </location>
    <ligand>
        <name>Mn(2+)</name>
        <dbReference type="ChEBI" id="CHEBI:29035"/>
    </ligand>
</feature>
<evidence type="ECO:0000256" key="1">
    <source>
        <dbReference type="ARBA" id="ARBA00005094"/>
    </source>
</evidence>
<feature type="binding site" evidence="9">
    <location>
        <position position="228"/>
    </location>
    <ligand>
        <name>1-deoxy-D-xylulose 5-phosphate</name>
        <dbReference type="ChEBI" id="CHEBI:57792"/>
    </ligand>
</feature>
<dbReference type="Gene3D" id="1.10.1740.10">
    <property type="match status" value="1"/>
</dbReference>
<comment type="similarity">
    <text evidence="2 9">Belongs to the DXR family.</text>
</comment>
<comment type="catalytic activity">
    <reaction evidence="8">
        <text>2-C-methyl-D-erythritol 4-phosphate + NADP(+) = 1-deoxy-D-xylulose 5-phosphate + NADPH + H(+)</text>
        <dbReference type="Rhea" id="RHEA:13717"/>
        <dbReference type="ChEBI" id="CHEBI:15378"/>
        <dbReference type="ChEBI" id="CHEBI:57783"/>
        <dbReference type="ChEBI" id="CHEBI:57792"/>
        <dbReference type="ChEBI" id="CHEBI:58262"/>
        <dbReference type="ChEBI" id="CHEBI:58349"/>
        <dbReference type="EC" id="1.1.1.267"/>
    </reaction>
    <physiologicalReaction direction="right-to-left" evidence="8">
        <dbReference type="Rhea" id="RHEA:13719"/>
    </physiologicalReaction>
</comment>
<feature type="binding site" evidence="9">
    <location>
        <position position="127"/>
    </location>
    <ligand>
        <name>NADPH</name>
        <dbReference type="ChEBI" id="CHEBI:57783"/>
    </ligand>
</feature>
<evidence type="ECO:0000259" key="11">
    <source>
        <dbReference type="Pfam" id="PF08436"/>
    </source>
</evidence>
<feature type="domain" description="1-deoxy-D-xylulose 5-phosphate reductoisomerase C-terminal" evidence="11">
    <location>
        <begin position="147"/>
        <end position="239"/>
    </location>
</feature>
<dbReference type="GO" id="GO:0051484">
    <property type="term" value="P:isopentenyl diphosphate biosynthetic process, methylerythritol 4-phosphate pathway involved in terpenoid biosynthetic process"/>
    <property type="evidence" value="ECO:0007669"/>
    <property type="project" value="UniProtKB-ARBA"/>
</dbReference>
<keyword evidence="3 9" id="KW-0479">Metal-binding</keyword>
<dbReference type="InterPro" id="IPR026877">
    <property type="entry name" value="DXPR_C"/>
</dbReference>
<comment type="caution">
    <text evidence="9">Lacks conserved residue(s) required for the propagation of feature annotation.</text>
</comment>
<dbReference type="SUPFAM" id="SSF69055">
    <property type="entry name" value="1-deoxy-D-xylulose-5-phosphate reductoisomerase, C-terminal domain"/>
    <property type="match status" value="1"/>
</dbReference>
<feature type="binding site" evidence="9">
    <location>
        <position position="14"/>
    </location>
    <ligand>
        <name>NADPH</name>
        <dbReference type="ChEBI" id="CHEBI:57783"/>
    </ligand>
</feature>
<evidence type="ECO:0000256" key="2">
    <source>
        <dbReference type="ARBA" id="ARBA00006825"/>
    </source>
</evidence>
<dbReference type="SUPFAM" id="SSF51735">
    <property type="entry name" value="NAD(P)-binding Rossmann-fold domains"/>
    <property type="match status" value="1"/>
</dbReference>
<dbReference type="EMBL" id="ATGI01000031">
    <property type="protein sequence ID" value="EPF71904.1"/>
    <property type="molecule type" value="Genomic_DNA"/>
</dbReference>
<proteinExistence type="inferred from homology"/>
<dbReference type="GO" id="GO:0030145">
    <property type="term" value="F:manganese ion binding"/>
    <property type="evidence" value="ECO:0007669"/>
    <property type="project" value="TreeGrafter"/>
</dbReference>
<dbReference type="STRING" id="632955.GCA_000829675_01673"/>
<feature type="domain" description="1-deoxy-D-xylulose 5-phosphate reductoisomerase N-terminal" evidence="10">
    <location>
        <begin position="5"/>
        <end position="133"/>
    </location>
</feature>